<sequence length="271" mass="29313">AKRRGKVCVRACVRAREVASSGNATTHGVWGKKKGVDEVGGAWEESREAYVHSQTGGCMQPGSGSGSGVGRPGGMNGPFQHPYTLCYPTVNTLFCLSGEHVRKDPCCPARPDDLRQDPGHITRYISLEKQIDDGVVVMEVVKRESAKTKQKLSRLVQTCYSIPTPTSQGLKKLVPGVGKKKKKKNKKKKRLCSGLLFSPDYYDFFLTCHIIYHSIVLGPLACLRTDGPVTFGGSQSPYRKQPSSPAGRSGRKRALAGGGEGGEEHDPGELI</sequence>
<accession>A0A367L095</accession>
<keyword evidence="3" id="KW-1185">Reference proteome</keyword>
<organism evidence="2 3">
    <name type="scientific">Ophiocordyceps polyrhachis-furcata BCC 54312</name>
    <dbReference type="NCBI Taxonomy" id="1330021"/>
    <lineage>
        <taxon>Eukaryota</taxon>
        <taxon>Fungi</taxon>
        <taxon>Dikarya</taxon>
        <taxon>Ascomycota</taxon>
        <taxon>Pezizomycotina</taxon>
        <taxon>Sordariomycetes</taxon>
        <taxon>Hypocreomycetidae</taxon>
        <taxon>Hypocreales</taxon>
        <taxon>Ophiocordycipitaceae</taxon>
        <taxon>Ophiocordyceps</taxon>
    </lineage>
</organism>
<feature type="non-terminal residue" evidence="2">
    <location>
        <position position="1"/>
    </location>
</feature>
<protein>
    <submittedName>
        <fullName evidence="2">Uncharacterized protein</fullName>
    </submittedName>
</protein>
<feature type="region of interest" description="Disordered" evidence="1">
    <location>
        <begin position="232"/>
        <end position="271"/>
    </location>
</feature>
<comment type="caution">
    <text evidence="2">The sequence shown here is derived from an EMBL/GenBank/DDBJ whole genome shotgun (WGS) entry which is preliminary data.</text>
</comment>
<reference evidence="2 3" key="1">
    <citation type="journal article" date="2015" name="BMC Genomics">
        <title>Insights from the genome of Ophiocordyceps polyrhachis-furcata to pathogenicity and host specificity in insect fungi.</title>
        <authorList>
            <person name="Wichadakul D."/>
            <person name="Kobmoo N."/>
            <person name="Ingsriswang S."/>
            <person name="Tangphatsornruang S."/>
            <person name="Chantasingh D."/>
            <person name="Luangsa-ard J.J."/>
            <person name="Eurwilaichitr L."/>
        </authorList>
    </citation>
    <scope>NUCLEOTIDE SEQUENCE [LARGE SCALE GENOMIC DNA]</scope>
    <source>
        <strain evidence="2 3">BCC 54312</strain>
    </source>
</reference>
<dbReference type="Proteomes" id="UP000253664">
    <property type="component" value="Unassembled WGS sequence"/>
</dbReference>
<evidence type="ECO:0000313" key="3">
    <source>
        <dbReference type="Proteomes" id="UP000253664"/>
    </source>
</evidence>
<dbReference type="EMBL" id="LKCN02000023">
    <property type="protein sequence ID" value="RCI07848.1"/>
    <property type="molecule type" value="Genomic_DNA"/>
</dbReference>
<feature type="compositionally biased region" description="Polar residues" evidence="1">
    <location>
        <begin position="232"/>
        <end position="246"/>
    </location>
</feature>
<gene>
    <name evidence="2" type="ORF">L249_5816</name>
</gene>
<dbReference type="AlphaFoldDB" id="A0A367L095"/>
<feature type="compositionally biased region" description="Basic and acidic residues" evidence="1">
    <location>
        <begin position="262"/>
        <end position="271"/>
    </location>
</feature>
<evidence type="ECO:0000256" key="1">
    <source>
        <dbReference type="SAM" id="MobiDB-lite"/>
    </source>
</evidence>
<evidence type="ECO:0000313" key="2">
    <source>
        <dbReference type="EMBL" id="RCI07848.1"/>
    </source>
</evidence>
<proteinExistence type="predicted"/>
<name>A0A367L095_9HYPO</name>